<dbReference type="STRING" id="5364.A0A5C3MMJ5"/>
<proteinExistence type="predicted"/>
<dbReference type="PANTHER" id="PTHR46579:SF1">
    <property type="entry name" value="F5_8 TYPE C DOMAIN-CONTAINING PROTEIN"/>
    <property type="match status" value="1"/>
</dbReference>
<evidence type="ECO:0000313" key="1">
    <source>
        <dbReference type="EMBL" id="TFK45198.1"/>
    </source>
</evidence>
<name>A0A5C3MMJ5_9AGAM</name>
<gene>
    <name evidence="1" type="ORF">OE88DRAFT_1715452</name>
</gene>
<dbReference type="PANTHER" id="PTHR46579">
    <property type="entry name" value="F5/8 TYPE C DOMAIN-CONTAINING PROTEIN-RELATED"/>
    <property type="match status" value="1"/>
</dbReference>
<keyword evidence="2" id="KW-1185">Reference proteome</keyword>
<dbReference type="EMBL" id="ML213558">
    <property type="protein sequence ID" value="TFK45198.1"/>
    <property type="molecule type" value="Genomic_DNA"/>
</dbReference>
<evidence type="ECO:0000313" key="2">
    <source>
        <dbReference type="Proteomes" id="UP000305948"/>
    </source>
</evidence>
<accession>A0A5C3MMJ5</accession>
<reference evidence="1 2" key="1">
    <citation type="journal article" date="2019" name="Nat. Ecol. Evol.">
        <title>Megaphylogeny resolves global patterns of mushroom evolution.</title>
        <authorList>
            <person name="Varga T."/>
            <person name="Krizsan K."/>
            <person name="Foldi C."/>
            <person name="Dima B."/>
            <person name="Sanchez-Garcia M."/>
            <person name="Sanchez-Ramirez S."/>
            <person name="Szollosi G.J."/>
            <person name="Szarkandi J.G."/>
            <person name="Papp V."/>
            <person name="Albert L."/>
            <person name="Andreopoulos W."/>
            <person name="Angelini C."/>
            <person name="Antonin V."/>
            <person name="Barry K.W."/>
            <person name="Bougher N.L."/>
            <person name="Buchanan P."/>
            <person name="Buyck B."/>
            <person name="Bense V."/>
            <person name="Catcheside P."/>
            <person name="Chovatia M."/>
            <person name="Cooper J."/>
            <person name="Damon W."/>
            <person name="Desjardin D."/>
            <person name="Finy P."/>
            <person name="Geml J."/>
            <person name="Haridas S."/>
            <person name="Hughes K."/>
            <person name="Justo A."/>
            <person name="Karasinski D."/>
            <person name="Kautmanova I."/>
            <person name="Kiss B."/>
            <person name="Kocsube S."/>
            <person name="Kotiranta H."/>
            <person name="LaButti K.M."/>
            <person name="Lechner B.E."/>
            <person name="Liimatainen K."/>
            <person name="Lipzen A."/>
            <person name="Lukacs Z."/>
            <person name="Mihaltcheva S."/>
            <person name="Morgado L.N."/>
            <person name="Niskanen T."/>
            <person name="Noordeloos M.E."/>
            <person name="Ohm R.A."/>
            <person name="Ortiz-Santana B."/>
            <person name="Ovrebo C."/>
            <person name="Racz N."/>
            <person name="Riley R."/>
            <person name="Savchenko A."/>
            <person name="Shiryaev A."/>
            <person name="Soop K."/>
            <person name="Spirin V."/>
            <person name="Szebenyi C."/>
            <person name="Tomsovsky M."/>
            <person name="Tulloss R.E."/>
            <person name="Uehling J."/>
            <person name="Grigoriev I.V."/>
            <person name="Vagvolgyi C."/>
            <person name="Papp T."/>
            <person name="Martin F.M."/>
            <person name="Miettinen O."/>
            <person name="Hibbett D.S."/>
            <person name="Nagy L.G."/>
        </authorList>
    </citation>
    <scope>NUCLEOTIDE SEQUENCE [LARGE SCALE GENOMIC DNA]</scope>
    <source>
        <strain evidence="1 2">OMC1185</strain>
    </source>
</reference>
<dbReference type="Proteomes" id="UP000305948">
    <property type="component" value="Unassembled WGS sequence"/>
</dbReference>
<dbReference type="OrthoDB" id="2669721at2759"/>
<dbReference type="AlphaFoldDB" id="A0A5C3MMJ5"/>
<organism evidence="1 2">
    <name type="scientific">Heliocybe sulcata</name>
    <dbReference type="NCBI Taxonomy" id="5364"/>
    <lineage>
        <taxon>Eukaryota</taxon>
        <taxon>Fungi</taxon>
        <taxon>Dikarya</taxon>
        <taxon>Basidiomycota</taxon>
        <taxon>Agaricomycotina</taxon>
        <taxon>Agaricomycetes</taxon>
        <taxon>Gloeophyllales</taxon>
        <taxon>Gloeophyllaceae</taxon>
        <taxon>Heliocybe</taxon>
    </lineage>
</organism>
<protein>
    <submittedName>
        <fullName evidence="1">Uncharacterized protein</fullName>
    </submittedName>
</protein>
<sequence>MSSSASLIHIDDPDILFSLRVYLSLTEASEQCYKSMQRAVRERFGEGVKMLSFYEVQKLTGELTGIYPIVYDMCRNSCMAYTGPYADCNTCNYCGHPRYDPKKSKRGKSVPYRTYSTFPVGSQLQALWRSPESAESMMWRQTRTKQLFDTLETTNRPHLDEFDDVICGNAYLEAVNTGDIDDNDMVLMLSADALQKKHIIPGAIIPGPNKPKSLDSFLFPGLHHLSAISAEPGLPIWNALTGETFHSRLWLLLALADAPGMAALNGLVGNQGLHGCRIYCPQKGRRKKDGTRYYPVRLKPHGAVAGSNFADLPLNPPHPSKAEYDRNLRLLKTANNLSQYKELRLETGICKPTIFSGLTRSFGCPQLFGVDIMHLPALNIPDLLIPLWRGTLKCPGEDKRTWDWAVLKGDTWTNHGQEVANARPYLPTSFGRAPRNPAEKISSGYKAIEYMNYIYGLGPGLFYGVLPIRIWQHFCKLVYGVRIICQRKITKEQIDAAHDALVSWEDEYERMYYQRKDSRIPLVRPSTHSITHLPQLVIEYGPGVCHSQCSTENAIGFLGRQVRQPSNPFANLTQVTLRHVRTSALQAMVPDIILDDNALPQGAIDLGDGYVLLRAWDRYARHIRGPEAWAIREYLALYEDYARPFIRVHRWSKIRLPNGHIARSAWKELQRSNENARVSRMVKVQHNGKSFIAEVLYFMRLHEALDRCPPCPPCALIRRYSDPDPTLQELSHGTLSSCLPGQSEDILVVDIKTICSVVAMVPHRIKLPGQDLVQDRFFLVEKPGLAMDDLGGYTDDTGALD</sequence>